<dbReference type="InterPro" id="IPR005656">
    <property type="entry name" value="MmgE_PrpD"/>
</dbReference>
<sequence length="460" mass="48228">MTETGVTEVLANFAVGEDTPHGDHAAEVSRALVDTVAVSVGAAGTDGERILRTWAERETAAGPATVWTSGRGTSASLAALVNGTAAHLLDYDDISPSMPLHPSAVLMPALVAVAETRDVPPERFVDAYDVGAATFRAVAEVLPQHVHYARGWHTTSTVGRVAVVAALARLVDARPDVARNALGIAASLVAGSRQNFGSMTKPLHAGTAARDGVLALELAEAGFTANPSELESAGGFLERYGDPDLSPVGSTADTLGERLEYWIDAWIDDWGLKRYPSCYATHRGIDAILQLRGRLAGRVPTSITATLHPRGTRALRDSAPATPTQAKFSLEYTLAAAYLRGDVALADFTDDGFDDPAVHALMGSVTVRENPVPPAGPAGFTTGYTVVQLAFADGTTASARVDVTHGQSSRPLTDVELRTKFQDCCAAGGLGAEETERLYAAVADRPGPAFTASIPRKGHR</sequence>
<protein>
    <submittedName>
        <fullName evidence="4">2-methylcitrate dehydratase PrpD</fullName>
    </submittedName>
</protein>
<evidence type="ECO:0000256" key="1">
    <source>
        <dbReference type="ARBA" id="ARBA00006174"/>
    </source>
</evidence>
<dbReference type="InterPro" id="IPR036148">
    <property type="entry name" value="MmgE/PrpD_sf"/>
</dbReference>
<dbReference type="GO" id="GO:0016829">
    <property type="term" value="F:lyase activity"/>
    <property type="evidence" value="ECO:0007669"/>
    <property type="project" value="InterPro"/>
</dbReference>
<gene>
    <name evidence="4" type="ORF">GA0070604_2161</name>
</gene>
<reference evidence="5" key="1">
    <citation type="submission" date="2016-06" db="EMBL/GenBank/DDBJ databases">
        <authorList>
            <person name="Varghese N."/>
            <person name="Submissions Spin"/>
        </authorList>
    </citation>
    <scope>NUCLEOTIDE SEQUENCE [LARGE SCALE GENOMIC DNA]</scope>
    <source>
        <strain evidence="5">DSM 44814</strain>
    </source>
</reference>
<comment type="similarity">
    <text evidence="1">Belongs to the PrpD family.</text>
</comment>
<dbReference type="Gene3D" id="3.30.1330.120">
    <property type="entry name" value="2-methylcitrate dehydratase PrpD"/>
    <property type="match status" value="1"/>
</dbReference>
<dbReference type="EMBL" id="FMHY01000002">
    <property type="protein sequence ID" value="SCL50571.1"/>
    <property type="molecule type" value="Genomic_DNA"/>
</dbReference>
<dbReference type="Proteomes" id="UP000199696">
    <property type="component" value="Unassembled WGS sequence"/>
</dbReference>
<dbReference type="PANTHER" id="PTHR16943:SF8">
    <property type="entry name" value="2-METHYLCITRATE DEHYDRATASE"/>
    <property type="match status" value="1"/>
</dbReference>
<evidence type="ECO:0000313" key="5">
    <source>
        <dbReference type="Proteomes" id="UP000199696"/>
    </source>
</evidence>
<feature type="domain" description="MmgE/PrpD C-terminal" evidence="3">
    <location>
        <begin position="275"/>
        <end position="435"/>
    </location>
</feature>
<proteinExistence type="inferred from homology"/>
<feature type="domain" description="MmgE/PrpD N-terminal" evidence="2">
    <location>
        <begin position="10"/>
        <end position="242"/>
    </location>
</feature>
<dbReference type="OrthoDB" id="9797528at2"/>
<dbReference type="InterPro" id="IPR045337">
    <property type="entry name" value="MmgE_PrpD_C"/>
</dbReference>
<dbReference type="InterPro" id="IPR042188">
    <property type="entry name" value="MmgE/PrpD_sf_2"/>
</dbReference>
<evidence type="ECO:0000259" key="3">
    <source>
        <dbReference type="Pfam" id="PF19305"/>
    </source>
</evidence>
<name>A0A1C6U9J7_9ACTN</name>
<dbReference type="InterPro" id="IPR042183">
    <property type="entry name" value="MmgE/PrpD_sf_1"/>
</dbReference>
<dbReference type="AlphaFoldDB" id="A0A1C6U9J7"/>
<dbReference type="PANTHER" id="PTHR16943">
    <property type="entry name" value="2-METHYLCITRATE DEHYDRATASE-RELATED"/>
    <property type="match status" value="1"/>
</dbReference>
<dbReference type="InterPro" id="IPR045336">
    <property type="entry name" value="MmgE_PrpD_N"/>
</dbReference>
<dbReference type="Gene3D" id="1.10.4100.10">
    <property type="entry name" value="2-methylcitrate dehydratase PrpD"/>
    <property type="match status" value="1"/>
</dbReference>
<dbReference type="STRING" id="227316.GA0070604_2161"/>
<evidence type="ECO:0000313" key="4">
    <source>
        <dbReference type="EMBL" id="SCL50571.1"/>
    </source>
</evidence>
<dbReference type="SUPFAM" id="SSF103378">
    <property type="entry name" value="2-methylcitrate dehydratase PrpD"/>
    <property type="match status" value="1"/>
</dbReference>
<dbReference type="Pfam" id="PF19305">
    <property type="entry name" value="MmgE_PrpD_C"/>
    <property type="match status" value="1"/>
</dbReference>
<organism evidence="4 5">
    <name type="scientific">Micromonospora eburnea</name>
    <dbReference type="NCBI Taxonomy" id="227316"/>
    <lineage>
        <taxon>Bacteria</taxon>
        <taxon>Bacillati</taxon>
        <taxon>Actinomycetota</taxon>
        <taxon>Actinomycetes</taxon>
        <taxon>Micromonosporales</taxon>
        <taxon>Micromonosporaceae</taxon>
        <taxon>Micromonospora</taxon>
    </lineage>
</organism>
<evidence type="ECO:0000259" key="2">
    <source>
        <dbReference type="Pfam" id="PF03972"/>
    </source>
</evidence>
<dbReference type="RefSeq" id="WP_091117830.1">
    <property type="nucleotide sequence ID" value="NZ_FMHY01000002.1"/>
</dbReference>
<dbReference type="Pfam" id="PF03972">
    <property type="entry name" value="MmgE_PrpD_N"/>
    <property type="match status" value="1"/>
</dbReference>
<keyword evidence="5" id="KW-1185">Reference proteome</keyword>
<accession>A0A1C6U9J7</accession>